<name>A0A0P6IUL3_AEDAE</name>
<dbReference type="AlphaFoldDB" id="A0A0P6IUL3"/>
<proteinExistence type="evidence at transcript level"/>
<organism evidence="1">
    <name type="scientific">Aedes aegypti</name>
    <name type="common">Yellowfever mosquito</name>
    <name type="synonym">Culex aegypti</name>
    <dbReference type="NCBI Taxonomy" id="7159"/>
    <lineage>
        <taxon>Eukaryota</taxon>
        <taxon>Metazoa</taxon>
        <taxon>Ecdysozoa</taxon>
        <taxon>Arthropoda</taxon>
        <taxon>Hexapoda</taxon>
        <taxon>Insecta</taxon>
        <taxon>Pterygota</taxon>
        <taxon>Neoptera</taxon>
        <taxon>Endopterygota</taxon>
        <taxon>Diptera</taxon>
        <taxon>Nematocera</taxon>
        <taxon>Culicoidea</taxon>
        <taxon>Culicidae</taxon>
        <taxon>Culicinae</taxon>
        <taxon>Aedini</taxon>
        <taxon>Aedes</taxon>
        <taxon>Stegomyia</taxon>
    </lineage>
</organism>
<protein>
    <submittedName>
        <fullName evidence="1">Uncharacterized protein</fullName>
    </submittedName>
</protein>
<reference evidence="1" key="1">
    <citation type="journal article" date="2016" name="PLoS ONE">
        <title>A Deep Insight into the Sialome of Male and Female Aedes aegypti Mosquitoes.</title>
        <authorList>
            <person name="Ribeiro J.M."/>
            <person name="Martin-Martin I."/>
            <person name="Arca B."/>
            <person name="Calvo E."/>
        </authorList>
    </citation>
    <scope>NUCLEOTIDE SEQUENCE</scope>
    <source>
        <strain evidence="1">Liverpool</strain>
        <tissue evidence="1">Salivary glands</tissue>
    </source>
</reference>
<evidence type="ECO:0000313" key="1">
    <source>
        <dbReference type="EMBL" id="JAN94755.1"/>
    </source>
</evidence>
<dbReference type="EMBL" id="GDUN01001164">
    <property type="protein sequence ID" value="JAN94755.1"/>
    <property type="molecule type" value="mRNA"/>
</dbReference>
<feature type="non-terminal residue" evidence="1">
    <location>
        <position position="1"/>
    </location>
</feature>
<sequence>LPIDHFCMCISCTRYNDTLCPGKSGKFTLRKNSRPVDLEPRILSLVLLNSCAFTTMALCDPTHTIFWHYTLIKYCSFGIIMVLKCFELKFEQLLNPPNKITQISSSYLHGRTELFPSNATSR</sequence>
<accession>A0A0P6IUL3</accession>